<comment type="caution">
    <text evidence="1">The sequence shown here is derived from an EMBL/GenBank/DDBJ whole genome shotgun (WGS) entry which is preliminary data.</text>
</comment>
<keyword evidence="1" id="KW-0489">Methyltransferase</keyword>
<keyword evidence="1" id="KW-0808">Transferase</keyword>
<organism evidence="1 2">
    <name type="scientific">Saccharopolyspora phatthalungensis</name>
    <dbReference type="NCBI Taxonomy" id="664693"/>
    <lineage>
        <taxon>Bacteria</taxon>
        <taxon>Bacillati</taxon>
        <taxon>Actinomycetota</taxon>
        <taxon>Actinomycetes</taxon>
        <taxon>Pseudonocardiales</taxon>
        <taxon>Pseudonocardiaceae</taxon>
        <taxon>Saccharopolyspora</taxon>
    </lineage>
</organism>
<dbReference type="Pfam" id="PF01135">
    <property type="entry name" value="PCMT"/>
    <property type="match status" value="1"/>
</dbReference>
<dbReference type="Proteomes" id="UP000584374">
    <property type="component" value="Unassembled WGS sequence"/>
</dbReference>
<keyword evidence="2" id="KW-1185">Reference proteome</keyword>
<dbReference type="EMBL" id="JACHIW010000002">
    <property type="protein sequence ID" value="MBB5159654.1"/>
    <property type="molecule type" value="Genomic_DNA"/>
</dbReference>
<dbReference type="RefSeq" id="WP_184732156.1">
    <property type="nucleotide sequence ID" value="NZ_JACHIW010000002.1"/>
</dbReference>
<dbReference type="InterPro" id="IPR029063">
    <property type="entry name" value="SAM-dependent_MTases_sf"/>
</dbReference>
<evidence type="ECO:0000313" key="2">
    <source>
        <dbReference type="Proteomes" id="UP000584374"/>
    </source>
</evidence>
<protein>
    <submittedName>
        <fullName evidence="1">Protein-L-isoaspartate O-methyltransferase</fullName>
    </submittedName>
</protein>
<reference evidence="1 2" key="1">
    <citation type="submission" date="2020-08" db="EMBL/GenBank/DDBJ databases">
        <title>Sequencing the genomes of 1000 actinobacteria strains.</title>
        <authorList>
            <person name="Klenk H.-P."/>
        </authorList>
    </citation>
    <scope>NUCLEOTIDE SEQUENCE [LARGE SCALE GENOMIC DNA]</scope>
    <source>
        <strain evidence="1 2">DSM 45584</strain>
    </source>
</reference>
<dbReference type="Gene3D" id="3.40.50.150">
    <property type="entry name" value="Vaccinia Virus protein VP39"/>
    <property type="match status" value="1"/>
</dbReference>
<evidence type="ECO:0000313" key="1">
    <source>
        <dbReference type="EMBL" id="MBB5159654.1"/>
    </source>
</evidence>
<accession>A0A840QFP0</accession>
<proteinExistence type="predicted"/>
<dbReference type="GO" id="GO:0008168">
    <property type="term" value="F:methyltransferase activity"/>
    <property type="evidence" value="ECO:0007669"/>
    <property type="project" value="UniProtKB-KW"/>
</dbReference>
<gene>
    <name evidence="1" type="ORF">BJ970_007253</name>
</gene>
<name>A0A840QFP0_9PSEU</name>
<dbReference type="AlphaFoldDB" id="A0A840QFP0"/>
<dbReference type="GO" id="GO:0032259">
    <property type="term" value="P:methylation"/>
    <property type="evidence" value="ECO:0007669"/>
    <property type="project" value="UniProtKB-KW"/>
</dbReference>
<sequence length="106" mass="11553">MTTVSDSRPAPLAEQLRSDLIDQLRAENIVNSPSVEAALRHVPRHIVRPRRLAGARAYVDGTVRTKSDVDGAALSMASQPRIVAMMGQGKEGRAQVFRFRPAGYQG</sequence>